<organism evidence="1 2">
    <name type="scientific">Parastrongyloides trichosuri</name>
    <name type="common">Possum-specific nematode worm</name>
    <dbReference type="NCBI Taxonomy" id="131310"/>
    <lineage>
        <taxon>Eukaryota</taxon>
        <taxon>Metazoa</taxon>
        <taxon>Ecdysozoa</taxon>
        <taxon>Nematoda</taxon>
        <taxon>Chromadorea</taxon>
        <taxon>Rhabditida</taxon>
        <taxon>Tylenchina</taxon>
        <taxon>Panagrolaimomorpha</taxon>
        <taxon>Strongyloidoidea</taxon>
        <taxon>Strongyloididae</taxon>
        <taxon>Parastrongyloides</taxon>
    </lineage>
</organism>
<sequence>MVYSKGQTTSFPKSISRTGMSIFFTQVSILFGVDMHDVISCITDAHQEYFSPGPKPRTCLSNGAVYNALHGMISKRLLNTNMTNIKDAARKYEKKIKGERRMFKRFNIWVVFVNFLKPFHGDPHKISPSAFH</sequence>
<proteinExistence type="predicted"/>
<keyword evidence="1" id="KW-1185">Reference proteome</keyword>
<dbReference type="AlphaFoldDB" id="A0A0N4ZYI9"/>
<dbReference type="Proteomes" id="UP000038045">
    <property type="component" value="Unplaced"/>
</dbReference>
<dbReference type="WBParaSite" id="PTRK_0001385800.1">
    <property type="protein sequence ID" value="PTRK_0001385800.1"/>
    <property type="gene ID" value="PTRK_0001385800"/>
</dbReference>
<evidence type="ECO:0000313" key="2">
    <source>
        <dbReference type="WBParaSite" id="PTRK_0001385800.1"/>
    </source>
</evidence>
<evidence type="ECO:0000313" key="1">
    <source>
        <dbReference type="Proteomes" id="UP000038045"/>
    </source>
</evidence>
<accession>A0A0N4ZYI9</accession>
<protein>
    <submittedName>
        <fullName evidence="2">Transposase</fullName>
    </submittedName>
</protein>
<name>A0A0N4ZYI9_PARTI</name>
<reference evidence="2" key="1">
    <citation type="submission" date="2017-02" db="UniProtKB">
        <authorList>
            <consortium name="WormBaseParasite"/>
        </authorList>
    </citation>
    <scope>IDENTIFICATION</scope>
</reference>